<keyword evidence="4" id="KW-0969">Cilium</keyword>
<dbReference type="EMBL" id="CAJNNW010026335">
    <property type="protein sequence ID" value="CAE8684596.1"/>
    <property type="molecule type" value="Genomic_DNA"/>
</dbReference>
<dbReference type="PANTHER" id="PTHR23053:SF0">
    <property type="entry name" value="HYDROCEPHALUS-INDUCING PROTEIN HOMOLOG"/>
    <property type="match status" value="1"/>
</dbReference>
<reference evidence="7" key="1">
    <citation type="submission" date="2021-02" db="EMBL/GenBank/DDBJ databases">
        <authorList>
            <person name="Dougan E. K."/>
            <person name="Rhodes N."/>
            <person name="Thang M."/>
            <person name="Chan C."/>
        </authorList>
    </citation>
    <scope>NUCLEOTIDE SEQUENCE</scope>
</reference>
<dbReference type="GO" id="GO:1904158">
    <property type="term" value="P:axonemal central apparatus assembly"/>
    <property type="evidence" value="ECO:0007669"/>
    <property type="project" value="TreeGrafter"/>
</dbReference>
<dbReference type="GO" id="GO:0003341">
    <property type="term" value="P:cilium movement"/>
    <property type="evidence" value="ECO:0007669"/>
    <property type="project" value="TreeGrafter"/>
</dbReference>
<dbReference type="AlphaFoldDB" id="A0A813JVL3"/>
<gene>
    <name evidence="7" type="ORF">PGLA2088_LOCUS24013</name>
</gene>
<sequence length="784" mass="87051">MFFYDEIFAVEPLSGRIWAKSKATITFTFTPKAALNYQCLAYCSVVGREDRLPLLLKGQGIGPKAAFSYDELDVGDIFVESVHNYEVDLINQGDIAVNFRLAPNLSPFGSKFTFTPSSGLLEVGGQCTIQVELCPDLLGEFQETFYWELVGRIPPSTSSIPLNFKGHSAKHSVSPTFHFDLDRISFGVISYGFLNSKTLTLTNTSEVPMRFALRIPGDGRFAQREFDVIPPRGMLLPNCSQKVQVDFISVNVKSYDLCLVVDLDGVGQELASIPIQARCAVPGISFEPSEVLAYGNIFIRYPSHQTLVLNNTSALPAKFQILPQDESTRSTAEFEPDQAYGSVPPASSHVITFTITSNKIGPIQIPITVRILGHTTPRTINLVANSIGPIVNVDPAMIDWGNAPCLESITKTVKVTNNSVINASIRCLMKTKNSLWTVKPKELELLPHESANLELTLTIDEITKITDIVHVIVHESNDVAVTVKAKGIGTPVTCQESLEVVEFGTQYTTQTISKEFLIENRGKQARKLVWIYESDDVKKSNSKEPPNDEPKVFSVTPDSIVLDGKCAYRFVLTALSPKAGLLSEMLLCQEYFGSDRMGKTIFRSELRGNFVVPLLEFSASTVSFRYLWERGTPAHPLSEQLVLTNISPLEVRFFIKAQPPFYVNIDSLMLKSGDKSEIRVEFDPAFKVDRVCGVVKQKLSFVYQDHPQKDHVNLVGEVVFPNLALSSEKLDFGSVLNETTKQMSITISNPNPLPVDFQWSFLEEQEVQGVLFSFSGLFDTLPFC</sequence>
<comment type="caution">
    <text evidence="7">The sequence shown here is derived from an EMBL/GenBank/DDBJ whole genome shotgun (WGS) entry which is preliminary data.</text>
</comment>
<evidence type="ECO:0000256" key="3">
    <source>
        <dbReference type="ARBA" id="ARBA00022490"/>
    </source>
</evidence>
<feature type="domain" description="HYDIN/VesB/CFA65-like Ig-like" evidence="6">
    <location>
        <begin position="63"/>
        <end position="151"/>
    </location>
</feature>
<feature type="domain" description="HYDIN/VesB/CFA65-like Ig-like" evidence="6">
    <location>
        <begin position="389"/>
        <end position="486"/>
    </location>
</feature>
<dbReference type="Gene3D" id="2.60.40.10">
    <property type="entry name" value="Immunoglobulins"/>
    <property type="match status" value="7"/>
</dbReference>
<dbReference type="PANTHER" id="PTHR23053">
    <property type="entry name" value="DLEC1 DELETED IN LUNG AND ESOPHAGEAL CANCER 1"/>
    <property type="match status" value="1"/>
</dbReference>
<evidence type="ECO:0000256" key="5">
    <source>
        <dbReference type="ARBA" id="ARBA00023273"/>
    </source>
</evidence>
<dbReference type="GO" id="GO:0005930">
    <property type="term" value="C:axoneme"/>
    <property type="evidence" value="ECO:0007669"/>
    <property type="project" value="TreeGrafter"/>
</dbReference>
<dbReference type="Pfam" id="PF22544">
    <property type="entry name" value="HYDIN_VesB_CFA65-like_Ig"/>
    <property type="match status" value="3"/>
</dbReference>
<name>A0A813JVL3_POLGL</name>
<evidence type="ECO:0000256" key="1">
    <source>
        <dbReference type="ARBA" id="ARBA00004138"/>
    </source>
</evidence>
<keyword evidence="5" id="KW-0966">Cell projection</keyword>
<dbReference type="Proteomes" id="UP000626109">
    <property type="component" value="Unassembled WGS sequence"/>
</dbReference>
<feature type="domain" description="HYDIN/VesB/CFA65-like Ig-like" evidence="6">
    <location>
        <begin position="175"/>
        <end position="277"/>
    </location>
</feature>
<dbReference type="InterPro" id="IPR053879">
    <property type="entry name" value="HYDIN_VesB_CFA65-like_Ig"/>
</dbReference>
<accession>A0A813JVL3</accession>
<evidence type="ECO:0000256" key="2">
    <source>
        <dbReference type="ARBA" id="ARBA00004496"/>
    </source>
</evidence>
<proteinExistence type="predicted"/>
<evidence type="ECO:0000259" key="6">
    <source>
        <dbReference type="Pfam" id="PF22544"/>
    </source>
</evidence>
<evidence type="ECO:0000256" key="4">
    <source>
        <dbReference type="ARBA" id="ARBA00023069"/>
    </source>
</evidence>
<dbReference type="InterPro" id="IPR013783">
    <property type="entry name" value="Ig-like_fold"/>
</dbReference>
<evidence type="ECO:0000313" key="7">
    <source>
        <dbReference type="EMBL" id="CAE8684596.1"/>
    </source>
</evidence>
<comment type="subcellular location">
    <subcellularLocation>
        <location evidence="1">Cell projection</location>
        <location evidence="1">Cilium</location>
    </subcellularLocation>
    <subcellularLocation>
        <location evidence="2">Cytoplasm</location>
    </subcellularLocation>
</comment>
<protein>
    <recommendedName>
        <fullName evidence="6">HYDIN/VesB/CFA65-like Ig-like domain-containing protein</fullName>
    </recommendedName>
</protein>
<organism evidence="7 8">
    <name type="scientific">Polarella glacialis</name>
    <name type="common">Dinoflagellate</name>
    <dbReference type="NCBI Taxonomy" id="89957"/>
    <lineage>
        <taxon>Eukaryota</taxon>
        <taxon>Sar</taxon>
        <taxon>Alveolata</taxon>
        <taxon>Dinophyceae</taxon>
        <taxon>Suessiales</taxon>
        <taxon>Suessiaceae</taxon>
        <taxon>Polarella</taxon>
    </lineage>
</organism>
<keyword evidence="3" id="KW-0963">Cytoplasm</keyword>
<dbReference type="InterPro" id="IPR033305">
    <property type="entry name" value="Hydin-like"/>
</dbReference>
<evidence type="ECO:0000313" key="8">
    <source>
        <dbReference type="Proteomes" id="UP000626109"/>
    </source>
</evidence>